<feature type="domain" description="SIS" evidence="1">
    <location>
        <begin position="68"/>
        <end position="236"/>
    </location>
</feature>
<dbReference type="InterPro" id="IPR046348">
    <property type="entry name" value="SIS_dom_sf"/>
</dbReference>
<dbReference type="GO" id="GO:0016853">
    <property type="term" value="F:isomerase activity"/>
    <property type="evidence" value="ECO:0007669"/>
    <property type="project" value="UniProtKB-KW"/>
</dbReference>
<name>A0A7W7QUF1_9ACTN</name>
<dbReference type="InterPro" id="IPR035461">
    <property type="entry name" value="GmhA/DiaA"/>
</dbReference>
<evidence type="ECO:0000313" key="3">
    <source>
        <dbReference type="Proteomes" id="UP000552644"/>
    </source>
</evidence>
<evidence type="ECO:0000313" key="2">
    <source>
        <dbReference type="EMBL" id="MBB4919941.1"/>
    </source>
</evidence>
<dbReference type="AlphaFoldDB" id="A0A7W7QUF1"/>
<dbReference type="InterPro" id="IPR001347">
    <property type="entry name" value="SIS_dom"/>
</dbReference>
<gene>
    <name evidence="2" type="ORF">FHS44_007085</name>
</gene>
<comment type="caution">
    <text evidence="2">The sequence shown here is derived from an EMBL/GenBank/DDBJ whole genome shotgun (WGS) entry which is preliminary data.</text>
</comment>
<dbReference type="Pfam" id="PF13580">
    <property type="entry name" value="SIS_2"/>
    <property type="match status" value="1"/>
</dbReference>
<organism evidence="2 3">
    <name type="scientific">Streptosporangium saharense</name>
    <dbReference type="NCBI Taxonomy" id="1706840"/>
    <lineage>
        <taxon>Bacteria</taxon>
        <taxon>Bacillati</taxon>
        <taxon>Actinomycetota</taxon>
        <taxon>Actinomycetes</taxon>
        <taxon>Streptosporangiales</taxon>
        <taxon>Streptosporangiaceae</taxon>
        <taxon>Streptosporangium</taxon>
    </lineage>
</organism>
<protein>
    <submittedName>
        <fullName evidence="2">D-sedoheptulose 7-phosphate isomerase</fullName>
        <ecNumber evidence="2">5.3.1.28</ecNumber>
    </submittedName>
</protein>
<dbReference type="RefSeq" id="WP_184723064.1">
    <property type="nucleotide sequence ID" value="NZ_JACHJP010000011.1"/>
</dbReference>
<reference evidence="2 3" key="1">
    <citation type="submission" date="2020-08" db="EMBL/GenBank/DDBJ databases">
        <title>Genomic Encyclopedia of Type Strains, Phase III (KMG-III): the genomes of soil and plant-associated and newly described type strains.</title>
        <authorList>
            <person name="Whitman W."/>
        </authorList>
    </citation>
    <scope>NUCLEOTIDE SEQUENCE [LARGE SCALE GENOMIC DNA]</scope>
    <source>
        <strain evidence="2 3">CECT 8840</strain>
    </source>
</reference>
<keyword evidence="3" id="KW-1185">Reference proteome</keyword>
<dbReference type="GO" id="GO:1901135">
    <property type="term" value="P:carbohydrate derivative metabolic process"/>
    <property type="evidence" value="ECO:0007669"/>
    <property type="project" value="InterPro"/>
</dbReference>
<dbReference type="CDD" id="cd05006">
    <property type="entry name" value="SIS_GmhA"/>
    <property type="match status" value="1"/>
</dbReference>
<proteinExistence type="predicted"/>
<dbReference type="Proteomes" id="UP000552644">
    <property type="component" value="Unassembled WGS sequence"/>
</dbReference>
<sequence length="242" mass="24837">MSVPDAPDAPDASVESLYPFLYAGPTDLEAVLAAVRRSTAEKAEEIVALRREVLDRDGARIAACARVLADAFASGARLFAFGNGGSATDAQDVAALFLSPGFLPDGSGGGATVPLPAFALTGDVAVVTALSNDVGFEVVFARQLAASGRAGDIALGLSTSGNSRNLVAAFEEAGRRGMTTVGLAGYDGGQMAELGTVDDLFVVPSSSVHRIQEAQTTVYHVLWELTQHALVRHGAPAGSDFS</sequence>
<keyword evidence="2" id="KW-0413">Isomerase</keyword>
<dbReference type="PROSITE" id="PS51464">
    <property type="entry name" value="SIS"/>
    <property type="match status" value="1"/>
</dbReference>
<dbReference type="Gene3D" id="3.40.50.10490">
    <property type="entry name" value="Glucose-6-phosphate isomerase like protein, domain 1"/>
    <property type="match status" value="1"/>
</dbReference>
<dbReference type="InterPro" id="IPR050099">
    <property type="entry name" value="SIS_GmhA/DiaA_subfam"/>
</dbReference>
<dbReference type="EC" id="5.3.1.28" evidence="2"/>
<dbReference type="SUPFAM" id="SSF53697">
    <property type="entry name" value="SIS domain"/>
    <property type="match status" value="1"/>
</dbReference>
<dbReference type="EMBL" id="JACHJP010000011">
    <property type="protein sequence ID" value="MBB4919941.1"/>
    <property type="molecule type" value="Genomic_DNA"/>
</dbReference>
<dbReference type="GO" id="GO:0097367">
    <property type="term" value="F:carbohydrate derivative binding"/>
    <property type="evidence" value="ECO:0007669"/>
    <property type="project" value="InterPro"/>
</dbReference>
<dbReference type="PANTHER" id="PTHR30390">
    <property type="entry name" value="SEDOHEPTULOSE 7-PHOSPHATE ISOMERASE / DNAA INITIATOR-ASSOCIATING FACTOR FOR REPLICATION INITIATION"/>
    <property type="match status" value="1"/>
</dbReference>
<accession>A0A7W7QUF1</accession>
<evidence type="ECO:0000259" key="1">
    <source>
        <dbReference type="PROSITE" id="PS51464"/>
    </source>
</evidence>